<feature type="transmembrane region" description="Helical" evidence="1">
    <location>
        <begin position="38"/>
        <end position="56"/>
    </location>
</feature>
<evidence type="ECO:0000256" key="1">
    <source>
        <dbReference type="SAM" id="Phobius"/>
    </source>
</evidence>
<evidence type="ECO:0000313" key="2">
    <source>
        <dbReference type="EMBL" id="RQG95738.1"/>
    </source>
</evidence>
<gene>
    <name evidence="2" type="ORF">EA472_21035</name>
</gene>
<keyword evidence="1" id="KW-0472">Membrane</keyword>
<reference evidence="2 3" key="1">
    <citation type="submission" date="2018-10" db="EMBL/GenBank/DDBJ databases">
        <title>Natrarchaeobius chitinivorans gen. nov., sp. nov., and Natrarchaeobius haloalkaliphilus sp. nov., alkaliphilic, chitin-utilizing haloarchaea from hypersaline alkaline lakes.</title>
        <authorList>
            <person name="Sorokin D.Y."/>
            <person name="Elcheninov A.G."/>
            <person name="Kostrikina N.A."/>
            <person name="Bale N.J."/>
            <person name="Sinninghe Damste J.S."/>
            <person name="Khijniak T.V."/>
            <person name="Kublanov I.V."/>
            <person name="Toshchakov S.V."/>
        </authorList>
    </citation>
    <scope>NUCLEOTIDE SEQUENCE [LARGE SCALE GENOMIC DNA]</scope>
    <source>
        <strain evidence="2 3">AArcht7</strain>
    </source>
</reference>
<feature type="transmembrane region" description="Helical" evidence="1">
    <location>
        <begin position="188"/>
        <end position="207"/>
    </location>
</feature>
<feature type="transmembrane region" description="Helical" evidence="1">
    <location>
        <begin position="68"/>
        <end position="86"/>
    </location>
</feature>
<feature type="transmembrane region" description="Helical" evidence="1">
    <location>
        <begin position="92"/>
        <end position="111"/>
    </location>
</feature>
<keyword evidence="1" id="KW-1133">Transmembrane helix</keyword>
<feature type="transmembrane region" description="Helical" evidence="1">
    <location>
        <begin position="123"/>
        <end position="140"/>
    </location>
</feature>
<keyword evidence="3" id="KW-1185">Reference proteome</keyword>
<feature type="transmembrane region" description="Helical" evidence="1">
    <location>
        <begin position="213"/>
        <end position="233"/>
    </location>
</feature>
<evidence type="ECO:0000313" key="3">
    <source>
        <dbReference type="Proteomes" id="UP000281431"/>
    </source>
</evidence>
<dbReference type="AlphaFoldDB" id="A0A3N6LY53"/>
<organism evidence="2 3">
    <name type="scientific">Natrarchaeobius chitinivorans</name>
    <dbReference type="NCBI Taxonomy" id="1679083"/>
    <lineage>
        <taxon>Archaea</taxon>
        <taxon>Methanobacteriati</taxon>
        <taxon>Methanobacteriota</taxon>
        <taxon>Stenosarchaea group</taxon>
        <taxon>Halobacteria</taxon>
        <taxon>Halobacteriales</taxon>
        <taxon>Natrialbaceae</taxon>
        <taxon>Natrarchaeobius</taxon>
    </lineage>
</organism>
<comment type="caution">
    <text evidence="2">The sequence shown here is derived from an EMBL/GenBank/DDBJ whole genome shotgun (WGS) entry which is preliminary data.</text>
</comment>
<proteinExistence type="predicted"/>
<dbReference type="Proteomes" id="UP000281431">
    <property type="component" value="Unassembled WGS sequence"/>
</dbReference>
<protein>
    <submittedName>
        <fullName evidence="2">Uncharacterized protein</fullName>
    </submittedName>
</protein>
<accession>A0A3N6LY53</accession>
<sequence length="243" mass="25909">MAGLVALVFAGLWAFEGYYVVTAWFPPLYDEVTPINGVAAGTFMTVMLGCSILTLLRPRTAIGPARTLLIGASLLGLLMPLAFVMTDPLVTGVGILLTAAILSMVVWLHPARDGVLPSRNPDLEWPLLALTILLAVPFLWLAARYQWQQLTLDDKVAGRWFYGGLSMYLLATVSLAAASSVDGTTRRVTGGSAAVLAGILGLVSVVYPGELHSLGLVGGLLVVAWAVCVIAFVTRTNRRRESQ</sequence>
<keyword evidence="1" id="KW-0812">Transmembrane</keyword>
<name>A0A3N6LY53_NATCH</name>
<dbReference type="EMBL" id="REFZ01000029">
    <property type="protein sequence ID" value="RQG95738.1"/>
    <property type="molecule type" value="Genomic_DNA"/>
</dbReference>
<feature type="transmembrane region" description="Helical" evidence="1">
    <location>
        <begin position="160"/>
        <end position="181"/>
    </location>
</feature>